<dbReference type="EMBL" id="SGBB01000013">
    <property type="protein sequence ID" value="RZD18148.1"/>
    <property type="molecule type" value="Genomic_DNA"/>
</dbReference>
<dbReference type="Gene3D" id="1.20.5.340">
    <property type="match status" value="1"/>
</dbReference>
<keyword evidence="1" id="KW-0812">Transmembrane</keyword>
<gene>
    <name evidence="2" type="ORF">EVG15_07395</name>
</gene>
<organism evidence="2 3">
    <name type="scientific">Candidatus Acididesulfobacter diazotrophicus</name>
    <dbReference type="NCBI Taxonomy" id="2597226"/>
    <lineage>
        <taxon>Bacteria</taxon>
        <taxon>Deltaproteobacteria</taxon>
        <taxon>Candidatus Acidulodesulfobacterales</taxon>
        <taxon>Candidatus Acididesulfobacter</taxon>
    </lineage>
</organism>
<evidence type="ECO:0000256" key="1">
    <source>
        <dbReference type="SAM" id="Phobius"/>
    </source>
</evidence>
<dbReference type="AlphaFoldDB" id="A0A519BLJ7"/>
<keyword evidence="1" id="KW-1133">Transmembrane helix</keyword>
<keyword evidence="1" id="KW-0472">Membrane</keyword>
<dbReference type="Proteomes" id="UP000319296">
    <property type="component" value="Unassembled WGS sequence"/>
</dbReference>
<comment type="caution">
    <text evidence="2">The sequence shown here is derived from an EMBL/GenBank/DDBJ whole genome shotgun (WGS) entry which is preliminary data.</text>
</comment>
<feature type="transmembrane region" description="Helical" evidence="1">
    <location>
        <begin position="57"/>
        <end position="79"/>
    </location>
</feature>
<evidence type="ECO:0000313" key="3">
    <source>
        <dbReference type="Proteomes" id="UP000319296"/>
    </source>
</evidence>
<evidence type="ECO:0000313" key="2">
    <source>
        <dbReference type="EMBL" id="RZD18148.1"/>
    </source>
</evidence>
<accession>A0A519BLJ7</accession>
<reference evidence="2 3" key="1">
    <citation type="journal article" date="2019" name="ISME J.">
        <title>Insights into ecological role of a new deltaproteobacterial order Candidatus Acidulodesulfobacterales by metagenomics and metatranscriptomics.</title>
        <authorList>
            <person name="Tan S."/>
            <person name="Liu J."/>
            <person name="Fang Y."/>
            <person name="Hedlund B.P."/>
            <person name="Lian Z.H."/>
            <person name="Huang L.Y."/>
            <person name="Li J.T."/>
            <person name="Huang L.N."/>
            <person name="Li W.J."/>
            <person name="Jiang H.C."/>
            <person name="Dong H.L."/>
            <person name="Shu W.S."/>
        </authorList>
    </citation>
    <scope>NUCLEOTIDE SEQUENCE [LARGE SCALE GENOMIC DNA]</scope>
    <source>
        <strain evidence="2">AP1</strain>
    </source>
</reference>
<sequence length="80" mass="9024">MESIIYDTLAYVKKLKQVGFTDEQAEIQAEEIARILNENIVTKKDIKELEYKLKYQIITAVGGMLVGAVIIIGVLIKILQ</sequence>
<name>A0A519BLJ7_9DELT</name>
<protein>
    <submittedName>
        <fullName evidence="2">DUF1640 domain-containing protein</fullName>
    </submittedName>
</protein>
<proteinExistence type="predicted"/>